<dbReference type="GO" id="GO:0005886">
    <property type="term" value="C:plasma membrane"/>
    <property type="evidence" value="ECO:0007669"/>
    <property type="project" value="UniProtKB-SubCell"/>
</dbReference>
<dbReference type="PANTHER" id="PTHR43849:SF2">
    <property type="entry name" value="BLL3936 PROTEIN"/>
    <property type="match status" value="1"/>
</dbReference>
<comment type="subcellular location">
    <subcellularLocation>
        <location evidence="1">Cell inner membrane</location>
        <topology evidence="1">Multi-pass membrane protein</topology>
    </subcellularLocation>
</comment>
<keyword evidence="5" id="KW-1185">Reference proteome</keyword>
<accession>A0A3N1MF21</accession>
<feature type="transmembrane region" description="Helical" evidence="2">
    <location>
        <begin position="154"/>
        <end position="177"/>
    </location>
</feature>
<comment type="function">
    <text evidence="1">Part of the tripartite ATP-independent periplasmic (TRAP) transport system.</text>
</comment>
<evidence type="ECO:0000256" key="1">
    <source>
        <dbReference type="RuleBase" id="RU369079"/>
    </source>
</evidence>
<name>A0A3N1MF21_9PROT</name>
<feature type="transmembrane region" description="Helical" evidence="2">
    <location>
        <begin position="197"/>
        <end position="220"/>
    </location>
</feature>
<keyword evidence="2" id="KW-0472">Membrane</keyword>
<keyword evidence="1" id="KW-0997">Cell inner membrane</keyword>
<dbReference type="InterPro" id="IPR010656">
    <property type="entry name" value="DctM"/>
</dbReference>
<feature type="transmembrane region" description="Helical" evidence="2">
    <location>
        <begin position="475"/>
        <end position="502"/>
    </location>
</feature>
<dbReference type="EMBL" id="RJKX01000011">
    <property type="protein sequence ID" value="ROQ01297.1"/>
    <property type="molecule type" value="Genomic_DNA"/>
</dbReference>
<feature type="transmembrane region" description="Helical" evidence="2">
    <location>
        <begin position="99"/>
        <end position="116"/>
    </location>
</feature>
<proteinExistence type="predicted"/>
<evidence type="ECO:0000313" key="4">
    <source>
        <dbReference type="EMBL" id="ROQ01297.1"/>
    </source>
</evidence>
<organism evidence="4 5">
    <name type="scientific">Stella humosa</name>
    <dbReference type="NCBI Taxonomy" id="94"/>
    <lineage>
        <taxon>Bacteria</taxon>
        <taxon>Pseudomonadati</taxon>
        <taxon>Pseudomonadota</taxon>
        <taxon>Alphaproteobacteria</taxon>
        <taxon>Rhodospirillales</taxon>
        <taxon>Stellaceae</taxon>
        <taxon>Stella</taxon>
    </lineage>
</organism>
<dbReference type="Pfam" id="PF06808">
    <property type="entry name" value="DctM"/>
    <property type="match status" value="1"/>
</dbReference>
<keyword evidence="1" id="KW-1003">Cell membrane</keyword>
<dbReference type="InterPro" id="IPR011853">
    <property type="entry name" value="TRAP_DctM-Dct_fused"/>
</dbReference>
<gene>
    <name evidence="4" type="ORF">EDC65_0475</name>
</gene>
<dbReference type="RefSeq" id="WP_123688073.1">
    <property type="nucleotide sequence ID" value="NZ_AP019700.1"/>
</dbReference>
<dbReference type="GO" id="GO:0022857">
    <property type="term" value="F:transmembrane transporter activity"/>
    <property type="evidence" value="ECO:0007669"/>
    <property type="project" value="UniProtKB-UniRule"/>
</dbReference>
<feature type="transmembrane region" description="Helical" evidence="2">
    <location>
        <begin position="450"/>
        <end position="468"/>
    </location>
</feature>
<dbReference type="Proteomes" id="UP000278222">
    <property type="component" value="Unassembled WGS sequence"/>
</dbReference>
<evidence type="ECO:0000259" key="3">
    <source>
        <dbReference type="Pfam" id="PF06808"/>
    </source>
</evidence>
<evidence type="ECO:0000313" key="5">
    <source>
        <dbReference type="Proteomes" id="UP000278222"/>
    </source>
</evidence>
<dbReference type="AlphaFoldDB" id="A0A3N1MF21"/>
<dbReference type="NCBIfam" id="TIGR02123">
    <property type="entry name" value="TRAP_fused"/>
    <property type="match status" value="1"/>
</dbReference>
<reference evidence="4 5" key="1">
    <citation type="submission" date="2018-11" db="EMBL/GenBank/DDBJ databases">
        <title>Genomic Encyclopedia of Type Strains, Phase IV (KMG-IV): sequencing the most valuable type-strain genomes for metagenomic binning, comparative biology and taxonomic classification.</title>
        <authorList>
            <person name="Goeker M."/>
        </authorList>
    </citation>
    <scope>NUCLEOTIDE SEQUENCE [LARGE SCALE GENOMIC DNA]</scope>
    <source>
        <strain evidence="4 5">DSM 5900</strain>
    </source>
</reference>
<dbReference type="OrthoDB" id="9759894at2"/>
<feature type="transmembrane region" description="Helical" evidence="2">
    <location>
        <begin position="69"/>
        <end position="87"/>
    </location>
</feature>
<feature type="transmembrane region" description="Helical" evidence="2">
    <location>
        <begin position="376"/>
        <end position="405"/>
    </location>
</feature>
<feature type="transmembrane region" description="Helical" evidence="2">
    <location>
        <begin position="550"/>
        <end position="575"/>
    </location>
</feature>
<feature type="transmembrane region" description="Helical" evidence="2">
    <location>
        <begin position="323"/>
        <end position="342"/>
    </location>
</feature>
<feature type="domain" description="TRAP C4-dicarboxylate transport system permease DctM subunit" evidence="3">
    <location>
        <begin position="140"/>
        <end position="560"/>
    </location>
</feature>
<evidence type="ECO:0000256" key="2">
    <source>
        <dbReference type="SAM" id="Phobius"/>
    </source>
</evidence>
<protein>
    <submittedName>
        <fullName evidence="4">TRAP transporter 4TM/12TM fusion protein</fullName>
    </submittedName>
</protein>
<feature type="transmembrane region" description="Helical" evidence="2">
    <location>
        <begin position="581"/>
        <end position="602"/>
    </location>
</feature>
<keyword evidence="2" id="KW-1133">Transmembrane helix</keyword>
<feature type="transmembrane region" description="Helical" evidence="2">
    <location>
        <begin position="42"/>
        <end position="63"/>
    </location>
</feature>
<feature type="transmembrane region" description="Helical" evidence="2">
    <location>
        <begin position="648"/>
        <end position="666"/>
    </location>
</feature>
<feature type="transmembrane region" description="Helical" evidence="2">
    <location>
        <begin position="247"/>
        <end position="270"/>
    </location>
</feature>
<dbReference type="PANTHER" id="PTHR43849">
    <property type="entry name" value="BLL3936 PROTEIN"/>
    <property type="match status" value="1"/>
</dbReference>
<feature type="transmembrane region" description="Helical" evidence="2">
    <location>
        <begin position="290"/>
        <end position="311"/>
    </location>
</feature>
<keyword evidence="2" id="KW-0812">Transmembrane</keyword>
<feature type="transmembrane region" description="Helical" evidence="2">
    <location>
        <begin position="614"/>
        <end position="636"/>
    </location>
</feature>
<keyword evidence="1" id="KW-0813">Transport</keyword>
<comment type="caution">
    <text evidence="4">The sequence shown here is derived from an EMBL/GenBank/DDBJ whole genome shotgun (WGS) entry which is preliminary data.</text>
</comment>
<feature type="transmembrane region" description="Helical" evidence="2">
    <location>
        <begin position="514"/>
        <end position="538"/>
    </location>
</feature>
<sequence length="671" mass="71504">MANRDVNEPVVAVEPVVDEAALKKAEEFIEQEEGATNRLGGWVGHALTALAVIMSLFHLWAAYDIVPTTILRPVHVGFALVLIFLLFPIVPRFRNRIQPWDLLFAAVSIATIWYLIQGGDDLTDRASLPNSTDQIFGVIFILLVLEATRRSTGWIMPAVAVGFIVYALVGPSLPAPWTHRGYPIDRLTGQLYMTLEGIFGTAVDVSSSLIILFTIFGAVLQFSGAGKFFIDFSFSLMGGRPTSAGRAVVLSSFLLGGPSGSGVATTVTLGSVAYPMLARAGYGRNDAGGLLAAGGLGAILSPPVLGAAAFLIAEFLKISYLDVIRMAIIPTCLYYMALFVMVELDGRRFGMNQVTLVDQQSLWQLTRQYWFHFTSLVSIIVFMLWGFSPVLAVFWSTILAALVSFMRRETALTPPRLIQALAAGSVGMLNVAATCAAAGIIVGVVTLTGLGLKFSAIAIEMAGGSLALTALFTALIVWIVGLAVPVTASYIICAVIAAPALTKLGVPDYAAHMFIFYYAVLSEVSPPTALSPFAAAAITGGNPYKTTLQAWKYTMPAFVVPFVFVLDPLGVGLLLDVAKAGGWLDTAWITLTTTVGVGILAAASQRWLVRRMTLLELGVAILAGALLLFPSLIAAIVEDSFALPLGDVKGLGLAVTAGLFVLQWMTRRRAA</sequence>
<feature type="transmembrane region" description="Helical" evidence="2">
    <location>
        <begin position="128"/>
        <end position="147"/>
    </location>
</feature>
<feature type="transmembrane region" description="Helical" evidence="2">
    <location>
        <begin position="417"/>
        <end position="444"/>
    </location>
</feature>